<dbReference type="InterPro" id="IPR051678">
    <property type="entry name" value="AGP_Transferase"/>
</dbReference>
<protein>
    <recommendedName>
        <fullName evidence="1">Aminoglycoside phosphotransferase domain-containing protein</fullName>
    </recommendedName>
</protein>
<dbReference type="EMBL" id="OZ037945">
    <property type="protein sequence ID" value="CAL1700404.1"/>
    <property type="molecule type" value="Genomic_DNA"/>
</dbReference>
<gene>
    <name evidence="2" type="ORF">GFSPODELE1_LOCUS3133</name>
</gene>
<dbReference type="SUPFAM" id="SSF56112">
    <property type="entry name" value="Protein kinase-like (PK-like)"/>
    <property type="match status" value="1"/>
</dbReference>
<name>A0ABP1D133_9APHY</name>
<dbReference type="Proteomes" id="UP001497453">
    <property type="component" value="Chromosome 2"/>
</dbReference>
<evidence type="ECO:0000313" key="3">
    <source>
        <dbReference type="Proteomes" id="UP001497453"/>
    </source>
</evidence>
<dbReference type="Gene3D" id="3.90.1200.10">
    <property type="match status" value="1"/>
</dbReference>
<dbReference type="PANTHER" id="PTHR21310">
    <property type="entry name" value="AMINOGLYCOSIDE PHOSPHOTRANSFERASE-RELATED-RELATED"/>
    <property type="match status" value="1"/>
</dbReference>
<reference evidence="3" key="1">
    <citation type="submission" date="2024-04" db="EMBL/GenBank/DDBJ databases">
        <authorList>
            <person name="Shaw F."/>
            <person name="Minotto A."/>
        </authorList>
    </citation>
    <scope>NUCLEOTIDE SEQUENCE [LARGE SCALE GENOMIC DNA]</scope>
</reference>
<dbReference type="InterPro" id="IPR011009">
    <property type="entry name" value="Kinase-like_dom_sf"/>
</dbReference>
<dbReference type="PANTHER" id="PTHR21310:SF39">
    <property type="entry name" value="AMINOGLYCOSIDE PHOSPHOTRANSFERASE DOMAIN-CONTAINING PROTEIN"/>
    <property type="match status" value="1"/>
</dbReference>
<dbReference type="Pfam" id="PF01636">
    <property type="entry name" value="APH"/>
    <property type="match status" value="1"/>
</dbReference>
<dbReference type="CDD" id="cd05120">
    <property type="entry name" value="APH_ChoK_like"/>
    <property type="match status" value="1"/>
</dbReference>
<proteinExistence type="predicted"/>
<keyword evidence="3" id="KW-1185">Reference proteome</keyword>
<feature type="domain" description="Aminoglycoside phosphotransferase" evidence="1">
    <location>
        <begin position="20"/>
        <end position="203"/>
    </location>
</feature>
<organism evidence="2 3">
    <name type="scientific">Somion occarium</name>
    <dbReference type="NCBI Taxonomy" id="3059160"/>
    <lineage>
        <taxon>Eukaryota</taxon>
        <taxon>Fungi</taxon>
        <taxon>Dikarya</taxon>
        <taxon>Basidiomycota</taxon>
        <taxon>Agaricomycotina</taxon>
        <taxon>Agaricomycetes</taxon>
        <taxon>Polyporales</taxon>
        <taxon>Cerrenaceae</taxon>
        <taxon>Somion</taxon>
    </lineage>
</organism>
<sequence>MITPHIVAKTGIEMTEWEPQTMQVVRDQTTIPVPEVLRVVKNKRYIYLLMEHIPGRTLEECWDELSLWRKIWIAWKLRSYIRQLRRIRLPQIDAQVPGPLTEDLSHPKQCANPIFGEYEVGPFPSFSSMVRWFNERLVVAYRFDPVPNEQPEPLKARGPLVLTHGDLVPRNIILGDDGRLWIIDWGSSGVYPIWFEYAAMMRSANRPYNGLKRASLSWFRIIRFATGAYDTEYEFTERIAFAVTTFAFVPVSEALK</sequence>
<evidence type="ECO:0000313" key="2">
    <source>
        <dbReference type="EMBL" id="CAL1700404.1"/>
    </source>
</evidence>
<dbReference type="InterPro" id="IPR002575">
    <property type="entry name" value="Aminoglycoside_PTrfase"/>
</dbReference>
<evidence type="ECO:0000259" key="1">
    <source>
        <dbReference type="Pfam" id="PF01636"/>
    </source>
</evidence>
<accession>A0ABP1D133</accession>